<evidence type="ECO:0000256" key="1">
    <source>
        <dbReference type="SAM" id="MobiDB-lite"/>
    </source>
</evidence>
<dbReference type="EMBL" id="LQPR01000040">
    <property type="protein sequence ID" value="ORW70438.1"/>
    <property type="molecule type" value="Genomic_DNA"/>
</dbReference>
<accession>A0AAJ3TUC7</accession>
<gene>
    <name evidence="2" type="ORF">AWC23_17485</name>
</gene>
<dbReference type="Pfam" id="PF10011">
    <property type="entry name" value="DUF2254"/>
    <property type="match status" value="1"/>
</dbReference>
<name>A0AAJ3TUC7_9MYCO</name>
<dbReference type="AlphaFoldDB" id="A0AAJ3TUC7"/>
<feature type="compositionally biased region" description="Polar residues" evidence="1">
    <location>
        <begin position="79"/>
        <end position="91"/>
    </location>
</feature>
<organism evidence="2 3">
    <name type="scientific">Mycobacterium saskatchewanense</name>
    <dbReference type="NCBI Taxonomy" id="220927"/>
    <lineage>
        <taxon>Bacteria</taxon>
        <taxon>Bacillati</taxon>
        <taxon>Actinomycetota</taxon>
        <taxon>Actinomycetes</taxon>
        <taxon>Mycobacteriales</taxon>
        <taxon>Mycobacteriaceae</taxon>
        <taxon>Mycobacterium</taxon>
        <taxon>Mycobacterium simiae complex</taxon>
    </lineage>
</organism>
<reference evidence="2 3" key="1">
    <citation type="submission" date="2016-01" db="EMBL/GenBank/DDBJ databases">
        <title>The new phylogeny of the genus Mycobacterium.</title>
        <authorList>
            <person name="Tarcisio F."/>
            <person name="Conor M."/>
            <person name="Antonella G."/>
            <person name="Elisabetta G."/>
            <person name="Giulia F.S."/>
            <person name="Sara T."/>
            <person name="Anna F."/>
            <person name="Clotilde B."/>
            <person name="Roberto B."/>
            <person name="Veronica D.S."/>
            <person name="Fabio R."/>
            <person name="Monica P."/>
            <person name="Olivier J."/>
            <person name="Enrico T."/>
            <person name="Nicola S."/>
        </authorList>
    </citation>
    <scope>NUCLEOTIDE SEQUENCE [LARGE SCALE GENOMIC DNA]</scope>
    <source>
        <strain evidence="2 3">DSM 44616</strain>
    </source>
</reference>
<evidence type="ECO:0000313" key="2">
    <source>
        <dbReference type="EMBL" id="ORW70438.1"/>
    </source>
</evidence>
<evidence type="ECO:0000313" key="3">
    <source>
        <dbReference type="Proteomes" id="UP000193387"/>
    </source>
</evidence>
<keyword evidence="3" id="KW-1185">Reference proteome</keyword>
<sequence>MPSPADNDTFTALTCIDWLGDCLRKMAPGLDAHPVHRDHRGITGVSSDQVSHDRLVQRACEKVRQASSGVPAMMIRQPEASTTSMEQTTDPQRGRVPIHQAAMNHRANVESVPEHSDRADVDRRHTALRALYERLNRPAAGPATKA</sequence>
<dbReference type="Proteomes" id="UP000193387">
    <property type="component" value="Unassembled WGS sequence"/>
</dbReference>
<feature type="region of interest" description="Disordered" evidence="1">
    <location>
        <begin position="66"/>
        <end position="92"/>
    </location>
</feature>
<dbReference type="RefSeq" id="WP_085256657.1">
    <property type="nucleotide sequence ID" value="NZ_AP022573.1"/>
</dbReference>
<proteinExistence type="predicted"/>
<protein>
    <submittedName>
        <fullName evidence="2">Uncharacterized protein</fullName>
    </submittedName>
</protein>
<comment type="caution">
    <text evidence="2">The sequence shown here is derived from an EMBL/GenBank/DDBJ whole genome shotgun (WGS) entry which is preliminary data.</text>
</comment>
<dbReference type="InterPro" id="IPR018723">
    <property type="entry name" value="DUF2254_membrane"/>
</dbReference>